<dbReference type="AlphaFoldDB" id="A0A9K3M342"/>
<dbReference type="Proteomes" id="UP000693970">
    <property type="component" value="Unassembled WGS sequence"/>
</dbReference>
<protein>
    <submittedName>
        <fullName evidence="1">Uncharacterized protein</fullName>
    </submittedName>
</protein>
<sequence>MSETIAGYAWLIHCVLDMAPERNHCDIRFILGDGILASGNILTKLGIQNTCRIILDHHHLLSLEIGARPKAFGLKLFSHTLLKKGQFLPGQQLLMRRRLLFKMKRLLDSELHQGSVTERCTKYSRIWRTLSTRLLTGLSTGYSLACHSSLPMLPMGIRSIFKLSC</sequence>
<organism evidence="1 2">
    <name type="scientific">Nitzschia inconspicua</name>
    <dbReference type="NCBI Taxonomy" id="303405"/>
    <lineage>
        <taxon>Eukaryota</taxon>
        <taxon>Sar</taxon>
        <taxon>Stramenopiles</taxon>
        <taxon>Ochrophyta</taxon>
        <taxon>Bacillariophyta</taxon>
        <taxon>Bacillariophyceae</taxon>
        <taxon>Bacillariophycidae</taxon>
        <taxon>Bacillariales</taxon>
        <taxon>Bacillariaceae</taxon>
        <taxon>Nitzschia</taxon>
    </lineage>
</organism>
<dbReference type="EMBL" id="JAGRRH010000002">
    <property type="protein sequence ID" value="KAG7373067.1"/>
    <property type="molecule type" value="Genomic_DNA"/>
</dbReference>
<evidence type="ECO:0000313" key="2">
    <source>
        <dbReference type="Proteomes" id="UP000693970"/>
    </source>
</evidence>
<accession>A0A9K3M342</accession>
<reference evidence="1" key="2">
    <citation type="submission" date="2021-04" db="EMBL/GenBank/DDBJ databases">
        <authorList>
            <person name="Podell S."/>
        </authorList>
    </citation>
    <scope>NUCLEOTIDE SEQUENCE</scope>
    <source>
        <strain evidence="1">Hildebrandi</strain>
    </source>
</reference>
<keyword evidence="2" id="KW-1185">Reference proteome</keyword>
<gene>
    <name evidence="1" type="ORF">IV203_033791</name>
</gene>
<proteinExistence type="predicted"/>
<comment type="caution">
    <text evidence="1">The sequence shown here is derived from an EMBL/GenBank/DDBJ whole genome shotgun (WGS) entry which is preliminary data.</text>
</comment>
<evidence type="ECO:0000313" key="1">
    <source>
        <dbReference type="EMBL" id="KAG7373067.1"/>
    </source>
</evidence>
<name>A0A9K3M342_9STRA</name>
<reference evidence="1" key="1">
    <citation type="journal article" date="2021" name="Sci. Rep.">
        <title>Diploid genomic architecture of Nitzschia inconspicua, an elite biomass production diatom.</title>
        <authorList>
            <person name="Oliver A."/>
            <person name="Podell S."/>
            <person name="Pinowska A."/>
            <person name="Traller J.C."/>
            <person name="Smith S.R."/>
            <person name="McClure R."/>
            <person name="Beliaev A."/>
            <person name="Bohutskyi P."/>
            <person name="Hill E.A."/>
            <person name="Rabines A."/>
            <person name="Zheng H."/>
            <person name="Allen L.Z."/>
            <person name="Kuo A."/>
            <person name="Grigoriev I.V."/>
            <person name="Allen A.E."/>
            <person name="Hazlebeck D."/>
            <person name="Allen E.E."/>
        </authorList>
    </citation>
    <scope>NUCLEOTIDE SEQUENCE</scope>
    <source>
        <strain evidence="1">Hildebrandi</strain>
    </source>
</reference>